<accession>A0A0A9HG20</accession>
<sequence length="57" mass="6553">MASMFYKASQFQTAPKGKHFIADKNTNENREYMLNSPTFKSLVATHCSLFKEKSSFL</sequence>
<name>A0A0A9HG20_ARUDO</name>
<reference evidence="1" key="2">
    <citation type="journal article" date="2015" name="Data Brief">
        <title>Shoot transcriptome of the giant reed, Arundo donax.</title>
        <authorList>
            <person name="Barrero R.A."/>
            <person name="Guerrero F.D."/>
            <person name="Moolhuijzen P."/>
            <person name="Goolsby J.A."/>
            <person name="Tidwell J."/>
            <person name="Bellgard S.E."/>
            <person name="Bellgard M.I."/>
        </authorList>
    </citation>
    <scope>NUCLEOTIDE SEQUENCE</scope>
    <source>
        <tissue evidence="1">Shoot tissue taken approximately 20 cm above the soil surface</tissue>
    </source>
</reference>
<protein>
    <submittedName>
        <fullName evidence="1">Uncharacterized protein</fullName>
    </submittedName>
</protein>
<proteinExistence type="predicted"/>
<organism evidence="1">
    <name type="scientific">Arundo donax</name>
    <name type="common">Giant reed</name>
    <name type="synonym">Donax arundinaceus</name>
    <dbReference type="NCBI Taxonomy" id="35708"/>
    <lineage>
        <taxon>Eukaryota</taxon>
        <taxon>Viridiplantae</taxon>
        <taxon>Streptophyta</taxon>
        <taxon>Embryophyta</taxon>
        <taxon>Tracheophyta</taxon>
        <taxon>Spermatophyta</taxon>
        <taxon>Magnoliopsida</taxon>
        <taxon>Liliopsida</taxon>
        <taxon>Poales</taxon>
        <taxon>Poaceae</taxon>
        <taxon>PACMAD clade</taxon>
        <taxon>Arundinoideae</taxon>
        <taxon>Arundineae</taxon>
        <taxon>Arundo</taxon>
    </lineage>
</organism>
<evidence type="ECO:0000313" key="1">
    <source>
        <dbReference type="EMBL" id="JAE33816.1"/>
    </source>
</evidence>
<dbReference type="EMBL" id="GBRH01164080">
    <property type="protein sequence ID" value="JAE33816.1"/>
    <property type="molecule type" value="Transcribed_RNA"/>
</dbReference>
<dbReference type="AlphaFoldDB" id="A0A0A9HG20"/>
<reference evidence="1" key="1">
    <citation type="submission" date="2014-09" db="EMBL/GenBank/DDBJ databases">
        <authorList>
            <person name="Magalhaes I.L.F."/>
            <person name="Oliveira U."/>
            <person name="Santos F.R."/>
            <person name="Vidigal T.H.D.A."/>
            <person name="Brescovit A.D."/>
            <person name="Santos A.J."/>
        </authorList>
    </citation>
    <scope>NUCLEOTIDE SEQUENCE</scope>
    <source>
        <tissue evidence="1">Shoot tissue taken approximately 20 cm above the soil surface</tissue>
    </source>
</reference>